<protein>
    <submittedName>
        <fullName evidence="2">Superoxide dismutase</fullName>
    </submittedName>
</protein>
<dbReference type="InterPro" id="IPR001424">
    <property type="entry name" value="SOD_Cu_Zn_dom"/>
</dbReference>
<dbReference type="InterPro" id="IPR053257">
    <property type="entry name" value="Cu-only_SOD"/>
</dbReference>
<evidence type="ECO:0000259" key="1">
    <source>
        <dbReference type="Pfam" id="PF00080"/>
    </source>
</evidence>
<feature type="non-terminal residue" evidence="2">
    <location>
        <position position="92"/>
    </location>
</feature>
<dbReference type="InterPro" id="IPR036423">
    <property type="entry name" value="SOD-like_Cu/Zn_dom_sf"/>
</dbReference>
<reference evidence="3" key="1">
    <citation type="journal article" date="2018" name="Nat. Microbiol.">
        <title>Leveraging single-cell genomics to expand the fungal tree of life.</title>
        <authorList>
            <person name="Ahrendt S.R."/>
            <person name="Quandt C.A."/>
            <person name="Ciobanu D."/>
            <person name="Clum A."/>
            <person name="Salamov A."/>
            <person name="Andreopoulos B."/>
            <person name="Cheng J.F."/>
            <person name="Woyke T."/>
            <person name="Pelin A."/>
            <person name="Henrissat B."/>
            <person name="Reynolds N.K."/>
            <person name="Benny G.L."/>
            <person name="Smith M.E."/>
            <person name="James T.Y."/>
            <person name="Grigoriev I.V."/>
        </authorList>
    </citation>
    <scope>NUCLEOTIDE SEQUENCE [LARGE SCALE GENOMIC DNA]</scope>
    <source>
        <strain evidence="3">RSA 1356</strain>
    </source>
</reference>
<dbReference type="SUPFAM" id="SSF49329">
    <property type="entry name" value="Cu,Zn superoxide dismutase-like"/>
    <property type="match status" value="1"/>
</dbReference>
<feature type="domain" description="Superoxide dismutase copper/zinc binding" evidence="1">
    <location>
        <begin position="3"/>
        <end position="83"/>
    </location>
</feature>
<sequence>YTYHIHQKPVPETGNCTATGGHFDPFNRTSNATCTSSTLDQCEVGDLSDQNGTVAAFQFVDPTVHLSGNLSVLNRSVVIHDPTGARIACASI</sequence>
<gene>
    <name evidence="2" type="ORF">THASP1DRAFT_3294</name>
</gene>
<dbReference type="Proteomes" id="UP000271241">
    <property type="component" value="Unassembled WGS sequence"/>
</dbReference>
<dbReference type="GO" id="GO:0006801">
    <property type="term" value="P:superoxide metabolic process"/>
    <property type="evidence" value="ECO:0007669"/>
    <property type="project" value="InterPro"/>
</dbReference>
<evidence type="ECO:0000313" key="2">
    <source>
        <dbReference type="EMBL" id="RKP08803.1"/>
    </source>
</evidence>
<accession>A0A4P9XRS6</accession>
<dbReference type="AlphaFoldDB" id="A0A4P9XRS6"/>
<dbReference type="PANTHER" id="PTHR20910">
    <property type="entry name" value="AGAP001623-PA"/>
    <property type="match status" value="1"/>
</dbReference>
<dbReference type="STRING" id="78915.A0A4P9XRS6"/>
<evidence type="ECO:0000313" key="3">
    <source>
        <dbReference type="Proteomes" id="UP000271241"/>
    </source>
</evidence>
<organism evidence="2 3">
    <name type="scientific">Thamnocephalis sphaerospora</name>
    <dbReference type="NCBI Taxonomy" id="78915"/>
    <lineage>
        <taxon>Eukaryota</taxon>
        <taxon>Fungi</taxon>
        <taxon>Fungi incertae sedis</taxon>
        <taxon>Zoopagomycota</taxon>
        <taxon>Zoopagomycotina</taxon>
        <taxon>Zoopagomycetes</taxon>
        <taxon>Zoopagales</taxon>
        <taxon>Sigmoideomycetaceae</taxon>
        <taxon>Thamnocephalis</taxon>
    </lineage>
</organism>
<dbReference type="PANTHER" id="PTHR20910:SF1">
    <property type="entry name" value="SUPEROXIDE DISMUTASE COPPER_ZINC BINDING DOMAIN-CONTAINING PROTEIN"/>
    <property type="match status" value="1"/>
</dbReference>
<feature type="non-terminal residue" evidence="2">
    <location>
        <position position="1"/>
    </location>
</feature>
<keyword evidence="3" id="KW-1185">Reference proteome</keyword>
<dbReference type="Gene3D" id="2.60.40.200">
    <property type="entry name" value="Superoxide dismutase, copper/zinc binding domain"/>
    <property type="match status" value="1"/>
</dbReference>
<dbReference type="OrthoDB" id="159229at2759"/>
<dbReference type="EMBL" id="KZ992568">
    <property type="protein sequence ID" value="RKP08803.1"/>
    <property type="molecule type" value="Genomic_DNA"/>
</dbReference>
<dbReference type="Pfam" id="PF00080">
    <property type="entry name" value="Sod_Cu"/>
    <property type="match status" value="1"/>
</dbReference>
<name>A0A4P9XRS6_9FUNG</name>
<proteinExistence type="predicted"/>
<dbReference type="GO" id="GO:0046872">
    <property type="term" value="F:metal ion binding"/>
    <property type="evidence" value="ECO:0007669"/>
    <property type="project" value="InterPro"/>
</dbReference>